<dbReference type="SMART" id="SM00530">
    <property type="entry name" value="HTH_XRE"/>
    <property type="match status" value="1"/>
</dbReference>
<evidence type="ECO:0000313" key="4">
    <source>
        <dbReference type="Proteomes" id="UP000253094"/>
    </source>
</evidence>
<dbReference type="PANTHER" id="PTHR46797">
    <property type="entry name" value="HTH-TYPE TRANSCRIPTIONAL REGULATOR"/>
    <property type="match status" value="1"/>
</dbReference>
<dbReference type="Pfam" id="PF13560">
    <property type="entry name" value="HTH_31"/>
    <property type="match status" value="1"/>
</dbReference>
<dbReference type="SUPFAM" id="SSF47413">
    <property type="entry name" value="lambda repressor-like DNA-binding domains"/>
    <property type="match status" value="1"/>
</dbReference>
<comment type="caution">
    <text evidence="3">The sequence shown here is derived from an EMBL/GenBank/DDBJ whole genome shotgun (WGS) entry which is preliminary data.</text>
</comment>
<dbReference type="RefSeq" id="WP_114027739.1">
    <property type="nucleotide sequence ID" value="NZ_QOIL01000003.1"/>
</dbReference>
<dbReference type="GO" id="GO:0003700">
    <property type="term" value="F:DNA-binding transcription factor activity"/>
    <property type="evidence" value="ECO:0007669"/>
    <property type="project" value="TreeGrafter"/>
</dbReference>
<accession>A0A367FQK1</accession>
<dbReference type="InterPro" id="IPR010982">
    <property type="entry name" value="Lambda_DNA-bd_dom_sf"/>
</dbReference>
<organism evidence="3 4">
    <name type="scientific">Sphaerisporangium album</name>
    <dbReference type="NCBI Taxonomy" id="509200"/>
    <lineage>
        <taxon>Bacteria</taxon>
        <taxon>Bacillati</taxon>
        <taxon>Actinomycetota</taxon>
        <taxon>Actinomycetes</taxon>
        <taxon>Streptosporangiales</taxon>
        <taxon>Streptosporangiaceae</taxon>
        <taxon>Sphaerisporangium</taxon>
    </lineage>
</organism>
<dbReference type="GO" id="GO:0003677">
    <property type="term" value="F:DNA binding"/>
    <property type="evidence" value="ECO:0007669"/>
    <property type="project" value="UniProtKB-KW"/>
</dbReference>
<dbReference type="AlphaFoldDB" id="A0A367FQK1"/>
<protein>
    <submittedName>
        <fullName evidence="3">XRE family transcriptional regulator</fullName>
    </submittedName>
</protein>
<dbReference type="Proteomes" id="UP000253094">
    <property type="component" value="Unassembled WGS sequence"/>
</dbReference>
<dbReference type="EMBL" id="QOIL01000003">
    <property type="protein sequence ID" value="RCG32122.1"/>
    <property type="molecule type" value="Genomic_DNA"/>
</dbReference>
<dbReference type="Gene3D" id="1.10.260.40">
    <property type="entry name" value="lambda repressor-like DNA-binding domains"/>
    <property type="match status" value="1"/>
</dbReference>
<evidence type="ECO:0000256" key="1">
    <source>
        <dbReference type="ARBA" id="ARBA00023125"/>
    </source>
</evidence>
<dbReference type="InterPro" id="IPR050807">
    <property type="entry name" value="TransReg_Diox_bact_type"/>
</dbReference>
<feature type="domain" description="HTH cro/C1-type" evidence="2">
    <location>
        <begin position="16"/>
        <end position="71"/>
    </location>
</feature>
<dbReference type="CDD" id="cd00093">
    <property type="entry name" value="HTH_XRE"/>
    <property type="match status" value="1"/>
</dbReference>
<sequence>MAHAVDDGMRRIGENVRAARRYRGMSLETLAGLSGRSKGWLSKIENGHARLERRSDIRDLAEALEVSASDLLGEPVPAIRPRERAYGDVVRLREVFLDASLDSPLDIGARPLGALVEIVNGDIREYRRGADDARLATALPPVLAELHVHAATGDERERAIALRLLVDLCTSATNVLRHLGQVDLAWIAADRAERAARSLNDPVMIGAAAFAQAGARPAASLSRALRDAERVADRLEGHLGDDRTGHEVYGMLQLYAALARHLQDDTSGAADRIAEAGRVAERLGEQPDGATGEGWQSFGPANVGVWKAMLAVEAGEPEKALEVARGVDAKALLRRSRKAALAIEQGRALAMLGRNDAAAQQLRQAEKLSVASVHKNPMVRELVADMYDNTISRELRGLAWRMNLI</sequence>
<dbReference type="GO" id="GO:0005829">
    <property type="term" value="C:cytosol"/>
    <property type="evidence" value="ECO:0007669"/>
    <property type="project" value="TreeGrafter"/>
</dbReference>
<dbReference type="OrthoDB" id="3504495at2"/>
<gene>
    <name evidence="3" type="ORF">DQ384_06310</name>
</gene>
<keyword evidence="1" id="KW-0238">DNA-binding</keyword>
<proteinExistence type="predicted"/>
<keyword evidence="4" id="KW-1185">Reference proteome</keyword>
<dbReference type="InterPro" id="IPR001387">
    <property type="entry name" value="Cro/C1-type_HTH"/>
</dbReference>
<dbReference type="PANTHER" id="PTHR46797:SF1">
    <property type="entry name" value="METHYLPHOSPHONATE SYNTHASE"/>
    <property type="match status" value="1"/>
</dbReference>
<reference evidence="3 4" key="1">
    <citation type="submission" date="2018-06" db="EMBL/GenBank/DDBJ databases">
        <title>Sphaerisporangium craniellae sp. nov., isolated from a marine sponge in the South China Sea.</title>
        <authorList>
            <person name="Li L."/>
        </authorList>
    </citation>
    <scope>NUCLEOTIDE SEQUENCE [LARGE SCALE GENOMIC DNA]</scope>
    <source>
        <strain evidence="3 4">CCTCC AA 208026</strain>
    </source>
</reference>
<name>A0A367FQK1_9ACTN</name>
<dbReference type="PROSITE" id="PS50943">
    <property type="entry name" value="HTH_CROC1"/>
    <property type="match status" value="1"/>
</dbReference>
<evidence type="ECO:0000259" key="2">
    <source>
        <dbReference type="PROSITE" id="PS50943"/>
    </source>
</evidence>
<evidence type="ECO:0000313" key="3">
    <source>
        <dbReference type="EMBL" id="RCG32122.1"/>
    </source>
</evidence>